<dbReference type="EMBL" id="DWWK01000125">
    <property type="protein sequence ID" value="HJC39056.1"/>
    <property type="molecule type" value="Genomic_DNA"/>
</dbReference>
<sequence length="252" mass="29250">MKIRENVKKKYLLAVFAGAVILAAGGTAAWLLWKGSSDFYLSINGSEVSQEEYLAAVDAVEYDTKMEIQEEYDTPYGEDFWEKEYPDGYGYEILAENAEGWLKYTHAVYSLAEKYGDIDDGSYEAAVKRWEADQESRAEKTAKGEVVYGLREYPLDVYISYEISMLKETYCNDYDREGMDLTEEEIQEHYESREWIFDESEENADLETARIAVERELREQKYDEIIAQKEQDSQVDGDRDAVLRFTLKNISK</sequence>
<protein>
    <submittedName>
        <fullName evidence="2">Uncharacterized protein</fullName>
    </submittedName>
</protein>
<name>A0A9D2NWY6_9FIRM</name>
<reference evidence="2" key="2">
    <citation type="submission" date="2021-04" db="EMBL/GenBank/DDBJ databases">
        <authorList>
            <person name="Gilroy R."/>
        </authorList>
    </citation>
    <scope>NUCLEOTIDE SEQUENCE</scope>
    <source>
        <strain evidence="2">ChiGjej1B1-1692</strain>
    </source>
</reference>
<evidence type="ECO:0000313" key="3">
    <source>
        <dbReference type="Proteomes" id="UP000823894"/>
    </source>
</evidence>
<feature type="transmembrane region" description="Helical" evidence="1">
    <location>
        <begin position="12"/>
        <end position="33"/>
    </location>
</feature>
<dbReference type="AlphaFoldDB" id="A0A9D2NWY6"/>
<keyword evidence="1" id="KW-0812">Transmembrane</keyword>
<reference evidence="2" key="1">
    <citation type="journal article" date="2021" name="PeerJ">
        <title>Extensive microbial diversity within the chicken gut microbiome revealed by metagenomics and culture.</title>
        <authorList>
            <person name="Gilroy R."/>
            <person name="Ravi A."/>
            <person name="Getino M."/>
            <person name="Pursley I."/>
            <person name="Horton D.L."/>
            <person name="Alikhan N.F."/>
            <person name="Baker D."/>
            <person name="Gharbi K."/>
            <person name="Hall N."/>
            <person name="Watson M."/>
            <person name="Adriaenssens E.M."/>
            <person name="Foster-Nyarko E."/>
            <person name="Jarju S."/>
            <person name="Secka A."/>
            <person name="Antonio M."/>
            <person name="Oren A."/>
            <person name="Chaudhuri R.R."/>
            <person name="La Ragione R."/>
            <person name="Hildebrand F."/>
            <person name="Pallen M.J."/>
        </authorList>
    </citation>
    <scope>NUCLEOTIDE SEQUENCE</scope>
    <source>
        <strain evidence="2">ChiGjej1B1-1692</strain>
    </source>
</reference>
<organism evidence="2 3">
    <name type="scientific">Candidatus Mediterraneibacter faecigallinarum</name>
    <dbReference type="NCBI Taxonomy" id="2838669"/>
    <lineage>
        <taxon>Bacteria</taxon>
        <taxon>Bacillati</taxon>
        <taxon>Bacillota</taxon>
        <taxon>Clostridia</taxon>
        <taxon>Lachnospirales</taxon>
        <taxon>Lachnospiraceae</taxon>
        <taxon>Mediterraneibacter</taxon>
    </lineage>
</organism>
<evidence type="ECO:0000256" key="1">
    <source>
        <dbReference type="SAM" id="Phobius"/>
    </source>
</evidence>
<gene>
    <name evidence="2" type="ORF">H9757_08380</name>
</gene>
<dbReference type="Proteomes" id="UP000823894">
    <property type="component" value="Unassembled WGS sequence"/>
</dbReference>
<keyword evidence="1" id="KW-0472">Membrane</keyword>
<accession>A0A9D2NWY6</accession>
<comment type="caution">
    <text evidence="2">The sequence shown here is derived from an EMBL/GenBank/DDBJ whole genome shotgun (WGS) entry which is preliminary data.</text>
</comment>
<evidence type="ECO:0000313" key="2">
    <source>
        <dbReference type="EMBL" id="HJC39056.1"/>
    </source>
</evidence>
<keyword evidence="1" id="KW-1133">Transmembrane helix</keyword>
<proteinExistence type="predicted"/>